<dbReference type="EMBL" id="CP000141">
    <property type="protein sequence ID" value="ABB14451.1"/>
    <property type="molecule type" value="Genomic_DNA"/>
</dbReference>
<protein>
    <submittedName>
        <fullName evidence="2">Uncharacterized protein</fullName>
    </submittedName>
</protein>
<evidence type="ECO:0000256" key="1">
    <source>
        <dbReference type="SAM" id="Phobius"/>
    </source>
</evidence>
<keyword evidence="1" id="KW-1133">Transmembrane helix</keyword>
<proteinExistence type="predicted"/>
<gene>
    <name evidence="2" type="ordered locus">CHY_2387</name>
</gene>
<dbReference type="Proteomes" id="UP000002706">
    <property type="component" value="Chromosome"/>
</dbReference>
<dbReference type="InParanoid" id="Q3A9K0"/>
<dbReference type="HOGENOM" id="CLU_3381168_0_0_9"/>
<organism evidence="2 3">
    <name type="scientific">Carboxydothermus hydrogenoformans (strain ATCC BAA-161 / DSM 6008 / Z-2901)</name>
    <dbReference type="NCBI Taxonomy" id="246194"/>
    <lineage>
        <taxon>Bacteria</taxon>
        <taxon>Bacillati</taxon>
        <taxon>Bacillota</taxon>
        <taxon>Clostridia</taxon>
        <taxon>Thermoanaerobacterales</taxon>
        <taxon>Thermoanaerobacteraceae</taxon>
        <taxon>Carboxydothermus</taxon>
    </lineage>
</organism>
<name>Q3A9K0_CARHZ</name>
<keyword evidence="1" id="KW-0472">Membrane</keyword>
<dbReference type="STRING" id="246194.CHY_2387"/>
<dbReference type="AlphaFoldDB" id="Q3A9K0"/>
<evidence type="ECO:0000313" key="2">
    <source>
        <dbReference type="EMBL" id="ABB14451.1"/>
    </source>
</evidence>
<reference evidence="2 3" key="1">
    <citation type="journal article" date="2005" name="PLoS Genet.">
        <title>Life in hot carbon monoxide: the complete genome sequence of Carboxydothermus hydrogenoformans Z-2901.</title>
        <authorList>
            <person name="Wu M."/>
            <person name="Ren Q."/>
            <person name="Durkin A.S."/>
            <person name="Daugherty S.C."/>
            <person name="Brinkac L.M."/>
            <person name="Dodson R.J."/>
            <person name="Madupu R."/>
            <person name="Sullivan S.A."/>
            <person name="Kolonay J.F."/>
            <person name="Haft D.H."/>
            <person name="Nelson W.C."/>
            <person name="Tallon L.J."/>
            <person name="Jones K.M."/>
            <person name="Ulrich L.E."/>
            <person name="Gonzalez J.M."/>
            <person name="Zhulin I.B."/>
            <person name="Robb F.T."/>
            <person name="Eisen J.A."/>
        </authorList>
    </citation>
    <scope>NUCLEOTIDE SEQUENCE [LARGE SCALE GENOMIC DNA]</scope>
    <source>
        <strain evidence="3">ATCC BAA-161 / DSM 6008 / Z-2901</strain>
    </source>
</reference>
<accession>Q3A9K0</accession>
<keyword evidence="3" id="KW-1185">Reference proteome</keyword>
<keyword evidence="1" id="KW-0812">Transmembrane</keyword>
<dbReference type="KEGG" id="chy:CHY_2387"/>
<sequence>MYTNAVYSLIYLILTIFFLRIKNRKRKFKGRKE</sequence>
<feature type="transmembrane region" description="Helical" evidence="1">
    <location>
        <begin position="6"/>
        <end position="23"/>
    </location>
</feature>
<evidence type="ECO:0000313" key="3">
    <source>
        <dbReference type="Proteomes" id="UP000002706"/>
    </source>
</evidence>